<name>A0A0G4GKQ8_9ALVE</name>
<proteinExistence type="predicted"/>
<organism evidence="2">
    <name type="scientific">Chromera velia CCMP2878</name>
    <dbReference type="NCBI Taxonomy" id="1169474"/>
    <lineage>
        <taxon>Eukaryota</taxon>
        <taxon>Sar</taxon>
        <taxon>Alveolata</taxon>
        <taxon>Colpodellida</taxon>
        <taxon>Chromeraceae</taxon>
        <taxon>Chromera</taxon>
    </lineage>
</organism>
<dbReference type="EMBL" id="CDMZ01001310">
    <property type="protein sequence ID" value="CEM30603.1"/>
    <property type="molecule type" value="Genomic_DNA"/>
</dbReference>
<sequence length="98" mass="10959">MVASFGSTPYCWNDQSNSLSSDADPLCDTPVLSCFLSPPLRRKLRLRLDRGADGIPAGARNRVEARDREIEGLSEGAMLERRWDLIPNMREVHAMRSG</sequence>
<dbReference type="VEuPathDB" id="CryptoDB:Cvel_22340"/>
<evidence type="ECO:0000313" key="2">
    <source>
        <dbReference type="EMBL" id="CEM30603.1"/>
    </source>
</evidence>
<gene>
    <name evidence="2" type="ORF">Cvel_22340</name>
</gene>
<feature type="region of interest" description="Disordered" evidence="1">
    <location>
        <begin position="1"/>
        <end position="22"/>
    </location>
</feature>
<accession>A0A0G4GKQ8</accession>
<dbReference type="AlphaFoldDB" id="A0A0G4GKQ8"/>
<protein>
    <submittedName>
        <fullName evidence="2">Uncharacterized protein</fullName>
    </submittedName>
</protein>
<reference evidence="2" key="1">
    <citation type="submission" date="2014-11" db="EMBL/GenBank/DDBJ databases">
        <authorList>
            <person name="Otto D Thomas"/>
            <person name="Naeem Raeece"/>
        </authorList>
    </citation>
    <scope>NUCLEOTIDE SEQUENCE</scope>
</reference>
<evidence type="ECO:0000256" key="1">
    <source>
        <dbReference type="SAM" id="MobiDB-lite"/>
    </source>
</evidence>